<gene>
    <name evidence="1" type="ORF">POF50_026770</name>
</gene>
<name>A0AA90H6N5_9ACTN</name>
<sequence length="309" mass="32783">MTSAPGVPVEPPERLSRAAVTRAGEDGRRWLAGLPDLVGEFLERWELTPVRVVRPGGGASLVVLVTTADGGPAVLKAALPVADGGQEHAALAHWDGHCAVRLLRADPDRGVLLLERLHAAITLRSLPDAKATLEAVGVLRRLWVPPADGHPFTTVADRTERRAAALREAGTLPWAADLAPLIDEALAERDRLTAVPYPAPVLLHGEFRHGAVLAAERAPWLAVGPDPLVGDPAYDLAWLARERLLTLAAGSAAPAVAARRLSKLADALDVDRDRLRGWTVFRAVEAGARALAAGARADGELLLEFAGWL</sequence>
<dbReference type="Pfam" id="PF04655">
    <property type="entry name" value="APH_6_hur"/>
    <property type="match status" value="1"/>
</dbReference>
<organism evidence="1">
    <name type="scientific">Streptantibioticus silvisoli</name>
    <dbReference type="NCBI Taxonomy" id="2705255"/>
    <lineage>
        <taxon>Bacteria</taxon>
        <taxon>Bacillati</taxon>
        <taxon>Actinomycetota</taxon>
        <taxon>Actinomycetes</taxon>
        <taxon>Kitasatosporales</taxon>
        <taxon>Streptomycetaceae</taxon>
        <taxon>Streptantibioticus</taxon>
    </lineage>
</organism>
<dbReference type="RefSeq" id="WP_271316529.1">
    <property type="nucleotide sequence ID" value="NZ_JABXJJ020000038.1"/>
</dbReference>
<dbReference type="InterPro" id="IPR011009">
    <property type="entry name" value="Kinase-like_dom_sf"/>
</dbReference>
<comment type="caution">
    <text evidence="1">The sequence shown here is derived from an EMBL/GenBank/DDBJ whole genome shotgun (WGS) entry which is preliminary data.</text>
</comment>
<dbReference type="AlphaFoldDB" id="A0AA90H6N5"/>
<dbReference type="SUPFAM" id="SSF56112">
    <property type="entry name" value="Protein kinase-like (PK-like)"/>
    <property type="match status" value="1"/>
</dbReference>
<dbReference type="EMBL" id="JABXJJ020000038">
    <property type="protein sequence ID" value="MDI5972906.1"/>
    <property type="molecule type" value="Genomic_DNA"/>
</dbReference>
<protein>
    <submittedName>
        <fullName evidence="1">Aminoglycoside phosphotransferase family protein</fullName>
    </submittedName>
</protein>
<reference evidence="1" key="1">
    <citation type="submission" date="2023-05" db="EMBL/GenBank/DDBJ databases">
        <title>Streptantibioticus silvisoli sp. nov., acidotolerant actinomycetes 1 from pine litter.</title>
        <authorList>
            <person name="Swiecimska M."/>
            <person name="Golinska P."/>
            <person name="Sangal V."/>
            <person name="Wachnowicz B."/>
            <person name="Goodfellow M."/>
        </authorList>
    </citation>
    <scope>NUCLEOTIDE SEQUENCE</scope>
    <source>
        <strain evidence="1">SL13</strain>
    </source>
</reference>
<accession>A0AA90H6N5</accession>
<proteinExistence type="predicted"/>
<dbReference type="GO" id="GO:0019748">
    <property type="term" value="P:secondary metabolic process"/>
    <property type="evidence" value="ECO:0007669"/>
    <property type="project" value="InterPro"/>
</dbReference>
<dbReference type="InterPro" id="IPR006748">
    <property type="entry name" value="NH2Glyco/OHUrea_AB-resist_kin"/>
</dbReference>
<dbReference type="GO" id="GO:0016773">
    <property type="term" value="F:phosphotransferase activity, alcohol group as acceptor"/>
    <property type="evidence" value="ECO:0007669"/>
    <property type="project" value="InterPro"/>
</dbReference>
<evidence type="ECO:0000313" key="1">
    <source>
        <dbReference type="EMBL" id="MDI5972906.1"/>
    </source>
</evidence>